<evidence type="ECO:0000256" key="9">
    <source>
        <dbReference type="HAMAP-Rule" id="MF_01038"/>
    </source>
</evidence>
<dbReference type="InterPro" id="IPR011258">
    <property type="entry name" value="BPG-indep_PGM_N"/>
</dbReference>
<dbReference type="EMBL" id="PFEL01000092">
    <property type="protein sequence ID" value="PJE68939.1"/>
    <property type="molecule type" value="Genomic_DNA"/>
</dbReference>
<feature type="binding site" evidence="9 13">
    <location>
        <position position="471"/>
    </location>
    <ligand>
        <name>Mn(2+)</name>
        <dbReference type="ChEBI" id="CHEBI:29035"/>
        <label>2</label>
    </ligand>
</feature>
<keyword evidence="7 9" id="KW-0464">Manganese</keyword>
<feature type="binding site" evidence="9 12">
    <location>
        <position position="123"/>
    </location>
    <ligand>
        <name>substrate</name>
    </ligand>
</feature>
<accession>A0A2M8L528</accession>
<feature type="binding site" evidence="9 13">
    <location>
        <position position="472"/>
    </location>
    <ligand>
        <name>Mn(2+)</name>
        <dbReference type="ChEBI" id="CHEBI:29035"/>
        <label>2</label>
    </ligand>
</feature>
<dbReference type="GO" id="GO:0006007">
    <property type="term" value="P:glucose catabolic process"/>
    <property type="evidence" value="ECO:0007669"/>
    <property type="project" value="InterPro"/>
</dbReference>
<dbReference type="CDD" id="cd16010">
    <property type="entry name" value="iPGM"/>
    <property type="match status" value="1"/>
</dbReference>
<comment type="catalytic activity">
    <reaction evidence="1 9">
        <text>(2R)-2-phosphoglycerate = (2R)-3-phosphoglycerate</text>
        <dbReference type="Rhea" id="RHEA:15901"/>
        <dbReference type="ChEBI" id="CHEBI:58272"/>
        <dbReference type="ChEBI" id="CHEBI:58289"/>
        <dbReference type="EC" id="5.4.2.12"/>
    </reaction>
</comment>
<dbReference type="InterPro" id="IPR005995">
    <property type="entry name" value="Pgm_bpd_ind"/>
</dbReference>
<gene>
    <name evidence="9" type="primary">gpmI</name>
    <name evidence="16" type="ORF">COU96_02460</name>
</gene>
<feature type="binding site" evidence="9 12">
    <location>
        <begin position="153"/>
        <end position="154"/>
    </location>
    <ligand>
        <name>substrate</name>
    </ligand>
</feature>
<feature type="binding site" evidence="9 13">
    <location>
        <position position="434"/>
    </location>
    <ligand>
        <name>Mn(2+)</name>
        <dbReference type="ChEBI" id="CHEBI:29035"/>
        <label>1</label>
    </ligand>
</feature>
<feature type="binding site" evidence="9 12">
    <location>
        <position position="185"/>
    </location>
    <ligand>
        <name>substrate</name>
    </ligand>
</feature>
<comment type="function">
    <text evidence="2 9">Catalyzes the interconversion of 2-phosphoglycerate and 3-phosphoglycerate.</text>
</comment>
<evidence type="ECO:0000256" key="7">
    <source>
        <dbReference type="ARBA" id="ARBA00023211"/>
    </source>
</evidence>
<evidence type="ECO:0000256" key="3">
    <source>
        <dbReference type="ARBA" id="ARBA00004798"/>
    </source>
</evidence>
<feature type="domain" description="Metalloenzyme" evidence="14">
    <location>
        <begin position="4"/>
        <end position="531"/>
    </location>
</feature>
<dbReference type="Pfam" id="PF06415">
    <property type="entry name" value="iPGM_N"/>
    <property type="match status" value="1"/>
</dbReference>
<organism evidence="16 17">
    <name type="scientific">Candidatus Shapirobacteria bacterium CG10_big_fil_rev_8_21_14_0_10_38_14</name>
    <dbReference type="NCBI Taxonomy" id="1974483"/>
    <lineage>
        <taxon>Bacteria</taxon>
        <taxon>Candidatus Shapironibacteriota</taxon>
    </lineage>
</organism>
<feature type="binding site" evidence="9 12">
    <location>
        <position position="191"/>
    </location>
    <ligand>
        <name>substrate</name>
    </ligand>
</feature>
<evidence type="ECO:0000256" key="2">
    <source>
        <dbReference type="ARBA" id="ARBA00002315"/>
    </source>
</evidence>
<feature type="active site" description="Phosphoserine intermediate" evidence="9 11">
    <location>
        <position position="62"/>
    </location>
</feature>
<sequence length="543" mass="60162">MVIKPVVLIIMDGWGIAPPSPGNAVTQAKTPNFDKFWAAYPHTQLAASGEAVGLPRNEDGNSETGHLNLGAGRIVFQDLPRINMAIADGSFFKNPTFKAAVGHVQKNQSQLHLMGLIGSGGVHSSLEHLLALIQLAKTANCKNVFLHLFTDGRDSPPASALSYIAQIESKLAAIGVGQIATLCGRYWAMDRDYRWERTQKAYDALTLGKGQLASSATEAIQTAYAKNQTDEFIEPTILIDKNQKPISLVKDHDAVIFFNFRIDRPRQLTKAFVLPDFEKLVIKKAPFDPYAERYGLHLYEVPPGTATFKRQKVLSNLFFVTMTEYEKGLPTQITFSPQPVAMPLARVLAENNLRQLHLSETEKERFVTYYFNGQREKPFPGEDRMEIPSPKVKTYDLKPEMSAYEVTAELLKRLKSNIYDFIVVNYANPDMVGHTGVLQAGIKSCEVTDNCVGQVTNLILNLGGTCLITADHGNVEEMINLETGGIDTEHSTNPVPFILVAQHFNQNQQNLMTGILGDIAPTILEIMGLDKPEFMTGKSLLQR</sequence>
<feature type="binding site" evidence="9 12">
    <location>
        <begin position="261"/>
        <end position="264"/>
    </location>
    <ligand>
        <name>substrate</name>
    </ligand>
</feature>
<evidence type="ECO:0000256" key="12">
    <source>
        <dbReference type="PIRSR" id="PIRSR001492-2"/>
    </source>
</evidence>
<evidence type="ECO:0000256" key="4">
    <source>
        <dbReference type="ARBA" id="ARBA00008819"/>
    </source>
</evidence>
<dbReference type="NCBIfam" id="TIGR01307">
    <property type="entry name" value="pgm_bpd_ind"/>
    <property type="match status" value="1"/>
</dbReference>
<evidence type="ECO:0000256" key="5">
    <source>
        <dbReference type="ARBA" id="ARBA00022723"/>
    </source>
</evidence>
<evidence type="ECO:0000256" key="10">
    <source>
        <dbReference type="NCBIfam" id="TIGR01307"/>
    </source>
</evidence>
<dbReference type="UniPathway" id="UPA00109">
    <property type="reaction ID" value="UER00186"/>
</dbReference>
<dbReference type="InterPro" id="IPR017850">
    <property type="entry name" value="Alkaline_phosphatase_core_sf"/>
</dbReference>
<feature type="binding site" evidence="9 13">
    <location>
        <position position="430"/>
    </location>
    <ligand>
        <name>Mn(2+)</name>
        <dbReference type="ChEBI" id="CHEBI:29035"/>
        <label>1</label>
    </ligand>
</feature>
<dbReference type="GO" id="GO:0004619">
    <property type="term" value="F:phosphoglycerate mutase activity"/>
    <property type="evidence" value="ECO:0007669"/>
    <property type="project" value="UniProtKB-UniRule"/>
</dbReference>
<protein>
    <recommendedName>
        <fullName evidence="9 10">2,3-bisphosphoglycerate-independent phosphoglycerate mutase</fullName>
        <shortName evidence="9">BPG-independent PGAM</shortName>
        <shortName evidence="9">Phosphoglyceromutase</shortName>
        <shortName evidence="9">iPGM</shortName>
        <ecNumber evidence="9 10">5.4.2.12</ecNumber>
    </recommendedName>
</protein>
<dbReference type="Gene3D" id="3.40.1450.10">
    <property type="entry name" value="BPG-independent phosphoglycerate mutase, domain B"/>
    <property type="match status" value="1"/>
</dbReference>
<comment type="subunit">
    <text evidence="9">Monomer.</text>
</comment>
<evidence type="ECO:0000256" key="13">
    <source>
        <dbReference type="PIRSR" id="PIRSR001492-3"/>
    </source>
</evidence>
<dbReference type="GO" id="GO:0005829">
    <property type="term" value="C:cytosol"/>
    <property type="evidence" value="ECO:0007669"/>
    <property type="project" value="TreeGrafter"/>
</dbReference>
<feature type="binding site" evidence="9 12">
    <location>
        <position position="363"/>
    </location>
    <ligand>
        <name>substrate</name>
    </ligand>
</feature>
<name>A0A2M8L528_9BACT</name>
<reference evidence="17" key="1">
    <citation type="submission" date="2017-09" db="EMBL/GenBank/DDBJ databases">
        <title>Depth-based differentiation of microbial function through sediment-hosted aquifers and enrichment of novel symbionts in the deep terrestrial subsurface.</title>
        <authorList>
            <person name="Probst A.J."/>
            <person name="Ladd B."/>
            <person name="Jarett J.K."/>
            <person name="Geller-Mcgrath D.E."/>
            <person name="Sieber C.M.K."/>
            <person name="Emerson J.B."/>
            <person name="Anantharaman K."/>
            <person name="Thomas B.C."/>
            <person name="Malmstrom R."/>
            <person name="Stieglmeier M."/>
            <person name="Klingl A."/>
            <person name="Woyke T."/>
            <person name="Ryan C.M."/>
            <person name="Banfield J.F."/>
        </authorList>
    </citation>
    <scope>NUCLEOTIDE SEQUENCE [LARGE SCALE GENOMIC DNA]</scope>
</reference>
<evidence type="ECO:0000256" key="8">
    <source>
        <dbReference type="ARBA" id="ARBA00023235"/>
    </source>
</evidence>
<comment type="caution">
    <text evidence="16">The sequence shown here is derived from an EMBL/GenBank/DDBJ whole genome shotgun (WGS) entry which is preliminary data.</text>
</comment>
<comment type="cofactor">
    <cofactor evidence="9">
        <name>Mn(2+)</name>
        <dbReference type="ChEBI" id="CHEBI:29035"/>
    </cofactor>
    <text evidence="9">Binds 2 manganese ions per subunit.</text>
</comment>
<evidence type="ECO:0000313" key="16">
    <source>
        <dbReference type="EMBL" id="PJE68939.1"/>
    </source>
</evidence>
<dbReference type="SUPFAM" id="SSF53649">
    <property type="entry name" value="Alkaline phosphatase-like"/>
    <property type="match status" value="1"/>
</dbReference>
<feature type="binding site" evidence="9 13">
    <location>
        <position position="490"/>
    </location>
    <ligand>
        <name>Mn(2+)</name>
        <dbReference type="ChEBI" id="CHEBI:29035"/>
        <label>1</label>
    </ligand>
</feature>
<feature type="binding site" evidence="9 13">
    <location>
        <position position="62"/>
    </location>
    <ligand>
        <name>Mn(2+)</name>
        <dbReference type="ChEBI" id="CHEBI:29035"/>
        <label>2</label>
    </ligand>
</feature>
<comment type="similarity">
    <text evidence="4 9">Belongs to the BPG-independent phosphoglycerate mutase family.</text>
</comment>
<dbReference type="HAMAP" id="MF_01038">
    <property type="entry name" value="GpmI"/>
    <property type="match status" value="1"/>
</dbReference>
<dbReference type="SUPFAM" id="SSF64158">
    <property type="entry name" value="2,3-Bisphosphoglycerate-independent phosphoglycerate mutase, substrate-binding domain"/>
    <property type="match status" value="1"/>
</dbReference>
<evidence type="ECO:0000256" key="1">
    <source>
        <dbReference type="ARBA" id="ARBA00000370"/>
    </source>
</evidence>
<dbReference type="PIRSF" id="PIRSF001492">
    <property type="entry name" value="IPGAM"/>
    <property type="match status" value="1"/>
</dbReference>
<dbReference type="InterPro" id="IPR006124">
    <property type="entry name" value="Metalloenzyme"/>
</dbReference>
<keyword evidence="5 9" id="KW-0479">Metal-binding</keyword>
<dbReference type="PANTHER" id="PTHR31637:SF0">
    <property type="entry name" value="2,3-BISPHOSPHOGLYCERATE-INDEPENDENT PHOSPHOGLYCERATE MUTASE"/>
    <property type="match status" value="1"/>
</dbReference>
<dbReference type="Pfam" id="PF01676">
    <property type="entry name" value="Metalloenzyme"/>
    <property type="match status" value="1"/>
</dbReference>
<proteinExistence type="inferred from homology"/>
<evidence type="ECO:0000259" key="14">
    <source>
        <dbReference type="Pfam" id="PF01676"/>
    </source>
</evidence>
<dbReference type="Proteomes" id="UP000229500">
    <property type="component" value="Unassembled WGS sequence"/>
</dbReference>
<keyword evidence="6 9" id="KW-0324">Glycolysis</keyword>
<dbReference type="EC" id="5.4.2.12" evidence="9 10"/>
<dbReference type="GO" id="GO:0006096">
    <property type="term" value="P:glycolytic process"/>
    <property type="evidence" value="ECO:0007669"/>
    <property type="project" value="UniProtKB-UniRule"/>
</dbReference>
<dbReference type="PANTHER" id="PTHR31637">
    <property type="entry name" value="2,3-BISPHOSPHOGLYCERATE-INDEPENDENT PHOSPHOGLYCERATE MUTASE"/>
    <property type="match status" value="1"/>
</dbReference>
<feature type="domain" description="BPG-independent PGAM N-terminal" evidence="15">
    <location>
        <begin position="82"/>
        <end position="327"/>
    </location>
</feature>
<feature type="binding site" evidence="9 13">
    <location>
        <position position="12"/>
    </location>
    <ligand>
        <name>Mn(2+)</name>
        <dbReference type="ChEBI" id="CHEBI:29035"/>
        <label>2</label>
    </ligand>
</feature>
<evidence type="ECO:0000256" key="6">
    <source>
        <dbReference type="ARBA" id="ARBA00023152"/>
    </source>
</evidence>
<comment type="pathway">
    <text evidence="3 9">Carbohydrate degradation; glycolysis; pyruvate from D-glyceraldehyde 3-phosphate: step 3/5.</text>
</comment>
<evidence type="ECO:0000313" key="17">
    <source>
        <dbReference type="Proteomes" id="UP000229500"/>
    </source>
</evidence>
<evidence type="ECO:0000259" key="15">
    <source>
        <dbReference type="Pfam" id="PF06415"/>
    </source>
</evidence>
<dbReference type="AlphaFoldDB" id="A0A2M8L528"/>
<dbReference type="InterPro" id="IPR036646">
    <property type="entry name" value="PGAM_B_sf"/>
</dbReference>
<evidence type="ECO:0000256" key="11">
    <source>
        <dbReference type="PIRSR" id="PIRSR001492-1"/>
    </source>
</evidence>
<dbReference type="GO" id="GO:0030145">
    <property type="term" value="F:manganese ion binding"/>
    <property type="evidence" value="ECO:0007669"/>
    <property type="project" value="UniProtKB-UniRule"/>
</dbReference>
<keyword evidence="8 9" id="KW-0413">Isomerase</keyword>
<dbReference type="Gene3D" id="3.40.720.10">
    <property type="entry name" value="Alkaline Phosphatase, subunit A"/>
    <property type="match status" value="1"/>
</dbReference>
<dbReference type="FunFam" id="3.40.1450.10:FF:000002">
    <property type="entry name" value="2,3-bisphosphoglycerate-independent phosphoglycerate mutase"/>
    <property type="match status" value="1"/>
</dbReference>